<protein>
    <recommendedName>
        <fullName evidence="2">Nucleoid-associated protein C7378_0965</fullName>
    </recommendedName>
</protein>
<comment type="subcellular location">
    <subcellularLocation>
        <location evidence="2">Cytoplasm</location>
        <location evidence="2">Nucleoid</location>
    </subcellularLocation>
</comment>
<dbReference type="PANTHER" id="PTHR33449">
    <property type="entry name" value="NUCLEOID-ASSOCIATED PROTEIN YBAB"/>
    <property type="match status" value="1"/>
</dbReference>
<dbReference type="SUPFAM" id="SSF82607">
    <property type="entry name" value="YbaB-like"/>
    <property type="match status" value="1"/>
</dbReference>
<dbReference type="InterPro" id="IPR036894">
    <property type="entry name" value="YbaB-like_sf"/>
</dbReference>
<keyword evidence="2" id="KW-0963">Cytoplasm</keyword>
<name>A0A4V2PW00_9BACT</name>
<dbReference type="HAMAP" id="MF_00274">
    <property type="entry name" value="DNA_YbaB_EbfC"/>
    <property type="match status" value="1"/>
</dbReference>
<dbReference type="PIRSF" id="PIRSF004555">
    <property type="entry name" value="UCP004555"/>
    <property type="match status" value="1"/>
</dbReference>
<dbReference type="AlphaFoldDB" id="A0A4V2PW00"/>
<dbReference type="GO" id="GO:0005829">
    <property type="term" value="C:cytosol"/>
    <property type="evidence" value="ECO:0007669"/>
    <property type="project" value="TreeGrafter"/>
</dbReference>
<organism evidence="3 4">
    <name type="scientific">Acidipila rosea</name>
    <dbReference type="NCBI Taxonomy" id="768535"/>
    <lineage>
        <taxon>Bacteria</taxon>
        <taxon>Pseudomonadati</taxon>
        <taxon>Acidobacteriota</taxon>
        <taxon>Terriglobia</taxon>
        <taxon>Terriglobales</taxon>
        <taxon>Acidobacteriaceae</taxon>
        <taxon>Acidipila</taxon>
    </lineage>
</organism>
<dbReference type="Gene3D" id="3.30.1310.10">
    <property type="entry name" value="Nucleoid-associated protein YbaB-like domain"/>
    <property type="match status" value="1"/>
</dbReference>
<accession>A0A4V2PW00</accession>
<dbReference type="Pfam" id="PF02575">
    <property type="entry name" value="YbaB_DNA_bd"/>
    <property type="match status" value="1"/>
</dbReference>
<comment type="similarity">
    <text evidence="2">Belongs to the YbaB/EbfC family.</text>
</comment>
<comment type="function">
    <text evidence="2">Binds to DNA and alters its conformation. May be involved in regulation of gene expression, nucleoid organization and DNA protection.</text>
</comment>
<comment type="caution">
    <text evidence="3">The sequence shown here is derived from an EMBL/GenBank/DDBJ whole genome shotgun (WGS) entry which is preliminary data.</text>
</comment>
<dbReference type="GO" id="GO:0003677">
    <property type="term" value="F:DNA binding"/>
    <property type="evidence" value="ECO:0007669"/>
    <property type="project" value="UniProtKB-UniRule"/>
</dbReference>
<dbReference type="InterPro" id="IPR004401">
    <property type="entry name" value="YbaB/EbfC"/>
</dbReference>
<evidence type="ECO:0000313" key="3">
    <source>
        <dbReference type="EMBL" id="TCK75961.1"/>
    </source>
</evidence>
<dbReference type="GO" id="GO:0043590">
    <property type="term" value="C:bacterial nucleoid"/>
    <property type="evidence" value="ECO:0007669"/>
    <property type="project" value="UniProtKB-UniRule"/>
</dbReference>
<comment type="subunit">
    <text evidence="2">Homodimer.</text>
</comment>
<evidence type="ECO:0000313" key="4">
    <source>
        <dbReference type="Proteomes" id="UP000295210"/>
    </source>
</evidence>
<dbReference type="NCBIfam" id="TIGR00103">
    <property type="entry name" value="DNA_YbaB_EbfC"/>
    <property type="match status" value="1"/>
</dbReference>
<dbReference type="Proteomes" id="UP000295210">
    <property type="component" value="Unassembled WGS sequence"/>
</dbReference>
<evidence type="ECO:0000256" key="2">
    <source>
        <dbReference type="HAMAP-Rule" id="MF_00274"/>
    </source>
</evidence>
<sequence length="89" mass="9390">MNPLKMQEMLSQAKQMQEQMQQKLSQTVVEASSGGGAVTVKMNGQKQVLKLTIDPAAVASLSSNTGDLEMLEDLITAAFAGGPDHGSLQ</sequence>
<keyword evidence="4" id="KW-1185">Reference proteome</keyword>
<reference evidence="3 4" key="1">
    <citation type="submission" date="2019-03" db="EMBL/GenBank/DDBJ databases">
        <title>Genomic Encyclopedia of Type Strains, Phase IV (KMG-IV): sequencing the most valuable type-strain genomes for metagenomic binning, comparative biology and taxonomic classification.</title>
        <authorList>
            <person name="Goeker M."/>
        </authorList>
    </citation>
    <scope>NUCLEOTIDE SEQUENCE [LARGE SCALE GENOMIC DNA]</scope>
    <source>
        <strain evidence="3 4">DSM 103428</strain>
    </source>
</reference>
<proteinExistence type="inferred from homology"/>
<dbReference type="EMBL" id="SMGK01000001">
    <property type="protein sequence ID" value="TCK75961.1"/>
    <property type="molecule type" value="Genomic_DNA"/>
</dbReference>
<evidence type="ECO:0000256" key="1">
    <source>
        <dbReference type="ARBA" id="ARBA00023125"/>
    </source>
</evidence>
<dbReference type="PANTHER" id="PTHR33449:SF1">
    <property type="entry name" value="NUCLEOID-ASSOCIATED PROTEIN YBAB"/>
    <property type="match status" value="1"/>
</dbReference>
<keyword evidence="1 2" id="KW-0238">DNA-binding</keyword>
<dbReference type="RefSeq" id="WP_341539118.1">
    <property type="nucleotide sequence ID" value="NZ_SMGK01000001.1"/>
</dbReference>
<gene>
    <name evidence="3" type="ORF">C7378_0965</name>
</gene>